<comment type="caution">
    <text evidence="4">The sequence shown here is derived from an EMBL/GenBank/DDBJ whole genome shotgun (WGS) entry which is preliminary data.</text>
</comment>
<keyword evidence="2" id="KW-0472">Membrane</keyword>
<feature type="transmembrane region" description="Helical" evidence="2">
    <location>
        <begin position="77"/>
        <end position="96"/>
    </location>
</feature>
<evidence type="ECO:0000313" key="4">
    <source>
        <dbReference type="EMBL" id="MDT0328636.1"/>
    </source>
</evidence>
<reference evidence="5" key="1">
    <citation type="submission" date="2023-07" db="EMBL/GenBank/DDBJ databases">
        <title>30 novel species of actinomycetes from the DSMZ collection.</title>
        <authorList>
            <person name="Nouioui I."/>
        </authorList>
    </citation>
    <scope>NUCLEOTIDE SEQUENCE [LARGE SCALE GENOMIC DNA]</scope>
    <source>
        <strain evidence="5">DSM 44743</strain>
    </source>
</reference>
<dbReference type="InterPro" id="IPR055568">
    <property type="entry name" value="DUF7144"/>
</dbReference>
<keyword evidence="5" id="KW-1185">Reference proteome</keyword>
<keyword evidence="2" id="KW-1133">Transmembrane helix</keyword>
<dbReference type="Proteomes" id="UP001183390">
    <property type="component" value="Unassembled WGS sequence"/>
</dbReference>
<feature type="region of interest" description="Disordered" evidence="1">
    <location>
        <begin position="126"/>
        <end position="172"/>
    </location>
</feature>
<protein>
    <recommendedName>
        <fullName evidence="3">DUF7144 domain-containing protein</fullName>
    </recommendedName>
</protein>
<dbReference type="Pfam" id="PF23636">
    <property type="entry name" value="DUF7144"/>
    <property type="match status" value="1"/>
</dbReference>
<organism evidence="4 5">
    <name type="scientific">Nocardiopsis lambiniae</name>
    <dbReference type="NCBI Taxonomy" id="3075539"/>
    <lineage>
        <taxon>Bacteria</taxon>
        <taxon>Bacillati</taxon>
        <taxon>Actinomycetota</taxon>
        <taxon>Actinomycetes</taxon>
        <taxon>Streptosporangiales</taxon>
        <taxon>Nocardiopsidaceae</taxon>
        <taxon>Nocardiopsis</taxon>
    </lineage>
</organism>
<dbReference type="EMBL" id="JAVREP010000005">
    <property type="protein sequence ID" value="MDT0328636.1"/>
    <property type="molecule type" value="Genomic_DNA"/>
</dbReference>
<evidence type="ECO:0000313" key="5">
    <source>
        <dbReference type="Proteomes" id="UP001183390"/>
    </source>
</evidence>
<evidence type="ECO:0000256" key="1">
    <source>
        <dbReference type="SAM" id="MobiDB-lite"/>
    </source>
</evidence>
<proteinExistence type="predicted"/>
<feature type="compositionally biased region" description="Polar residues" evidence="1">
    <location>
        <begin position="162"/>
        <end position="172"/>
    </location>
</feature>
<dbReference type="RefSeq" id="WP_311511355.1">
    <property type="nucleotide sequence ID" value="NZ_JAVREP010000005.1"/>
</dbReference>
<feature type="transmembrane region" description="Helical" evidence="2">
    <location>
        <begin position="53"/>
        <end position="72"/>
    </location>
</feature>
<accession>A0ABU2M7L0</accession>
<evidence type="ECO:0000259" key="3">
    <source>
        <dbReference type="Pfam" id="PF23636"/>
    </source>
</evidence>
<evidence type="ECO:0000256" key="2">
    <source>
        <dbReference type="SAM" id="Phobius"/>
    </source>
</evidence>
<feature type="transmembrane region" description="Helical" evidence="2">
    <location>
        <begin position="102"/>
        <end position="122"/>
    </location>
</feature>
<keyword evidence="2" id="KW-0812">Transmembrane</keyword>
<gene>
    <name evidence="4" type="ORF">RM479_09445</name>
</gene>
<feature type="compositionally biased region" description="Basic and acidic residues" evidence="1">
    <location>
        <begin position="146"/>
        <end position="155"/>
    </location>
</feature>
<name>A0ABU2M7L0_9ACTN</name>
<feature type="transmembrane region" description="Helical" evidence="2">
    <location>
        <begin position="12"/>
        <end position="33"/>
    </location>
</feature>
<feature type="domain" description="DUF7144" evidence="3">
    <location>
        <begin position="9"/>
        <end position="122"/>
    </location>
</feature>
<sequence length="172" mass="18301">MRADSANGWQYFVATLLIVIGMINVIQGMVALFTPNFYVVGSSEMLLLEYGSWGVLLGLWGAVLVVAGLAVLSGSTWARVFAIVLACLNALAQMAFVMAMPLWSMVAIAIDLLVIFGLTAGWPDRSRAEGGGTSRRTATDESVYESGHRAAHEAPRPAGSPERTTQHGQTTG</sequence>